<dbReference type="InterPro" id="IPR012337">
    <property type="entry name" value="RNaseH-like_sf"/>
</dbReference>
<dbReference type="EMBL" id="KZ345937">
    <property type="protein sequence ID" value="PIO71467.1"/>
    <property type="molecule type" value="Genomic_DNA"/>
</dbReference>
<dbReference type="AlphaFoldDB" id="A0A2G9UMP4"/>
<evidence type="ECO:0000313" key="1">
    <source>
        <dbReference type="EMBL" id="PIO71467.1"/>
    </source>
</evidence>
<protein>
    <recommendedName>
        <fullName evidence="3">Integrase catalytic domain-containing protein</fullName>
    </recommendedName>
</protein>
<accession>A0A2G9UMP4</accession>
<dbReference type="Gene3D" id="3.30.420.10">
    <property type="entry name" value="Ribonuclease H-like superfamily/Ribonuclease H"/>
    <property type="match status" value="1"/>
</dbReference>
<dbReference type="OrthoDB" id="5818961at2759"/>
<reference evidence="1 2" key="1">
    <citation type="submission" date="2015-09" db="EMBL/GenBank/DDBJ databases">
        <title>Draft genome of the parasitic nematode Teladorsagia circumcincta isolate WARC Sus (inbred).</title>
        <authorList>
            <person name="Mitreva M."/>
        </authorList>
    </citation>
    <scope>NUCLEOTIDE SEQUENCE [LARGE SCALE GENOMIC DNA]</scope>
    <source>
        <strain evidence="1 2">S</strain>
    </source>
</reference>
<name>A0A2G9UMP4_TELCI</name>
<keyword evidence="2" id="KW-1185">Reference proteome</keyword>
<dbReference type="GO" id="GO:0003676">
    <property type="term" value="F:nucleic acid binding"/>
    <property type="evidence" value="ECO:0007669"/>
    <property type="project" value="InterPro"/>
</dbReference>
<dbReference type="PANTHER" id="PTHR37984">
    <property type="entry name" value="PROTEIN CBG26694"/>
    <property type="match status" value="1"/>
</dbReference>
<dbReference type="InterPro" id="IPR050951">
    <property type="entry name" value="Retrovirus_Pol_polyprotein"/>
</dbReference>
<gene>
    <name evidence="1" type="ORF">TELCIR_06637</name>
</gene>
<dbReference type="InterPro" id="IPR036397">
    <property type="entry name" value="RNaseH_sf"/>
</dbReference>
<sequence>MDGISYLVVADAFSKWPELIPMTSTTSIATLGELRRSFAQFGIPITVSDNGTRFIYEEFQDYCRTWSKWRSMTGVFCDKNMPERLKPEIYRTVTTYD</sequence>
<organism evidence="1 2">
    <name type="scientific">Teladorsagia circumcincta</name>
    <name type="common">Brown stomach worm</name>
    <name type="synonym">Ostertagia circumcincta</name>
    <dbReference type="NCBI Taxonomy" id="45464"/>
    <lineage>
        <taxon>Eukaryota</taxon>
        <taxon>Metazoa</taxon>
        <taxon>Ecdysozoa</taxon>
        <taxon>Nematoda</taxon>
        <taxon>Chromadorea</taxon>
        <taxon>Rhabditida</taxon>
        <taxon>Rhabditina</taxon>
        <taxon>Rhabditomorpha</taxon>
        <taxon>Strongyloidea</taxon>
        <taxon>Trichostrongylidae</taxon>
        <taxon>Teladorsagia</taxon>
    </lineage>
</organism>
<dbReference type="Proteomes" id="UP000230423">
    <property type="component" value="Unassembled WGS sequence"/>
</dbReference>
<evidence type="ECO:0008006" key="3">
    <source>
        <dbReference type="Google" id="ProtNLM"/>
    </source>
</evidence>
<dbReference type="SUPFAM" id="SSF53098">
    <property type="entry name" value="Ribonuclease H-like"/>
    <property type="match status" value="1"/>
</dbReference>
<evidence type="ECO:0000313" key="2">
    <source>
        <dbReference type="Proteomes" id="UP000230423"/>
    </source>
</evidence>
<dbReference type="PANTHER" id="PTHR37984:SF5">
    <property type="entry name" value="PROTEIN NYNRIN-LIKE"/>
    <property type="match status" value="1"/>
</dbReference>
<proteinExistence type="predicted"/>